<dbReference type="PANTHER" id="PTHR13322:SF2">
    <property type="entry name" value="INTEGRATOR COMPLEX SUBUNIT 7"/>
    <property type="match status" value="1"/>
</dbReference>
<dbReference type="Pfam" id="PF24437">
    <property type="entry name" value="INTS7_HB"/>
    <property type="match status" value="1"/>
</dbReference>
<dbReference type="Ensembl" id="ENSMICT00000015401.3">
    <property type="protein sequence ID" value="ENSMICP00000014041.2"/>
    <property type="gene ID" value="ENSMICG00000015396.3"/>
</dbReference>
<sequence length="944" mass="104639">MASNSTKSFLADAGYGEQELDANSALMELDKGLRSGKLGEQCEAVVRFPRLFQKYPFPILINSAFLKLADVFRVGNNFLRLCVLKVTQQSEKHLEKILNVDEFVKRIFSVIHSNDPVARAITLRMLGSLASIIPERKNAHHSIRQSLDSHDNVEVEAAVFAAANFSAQSKDFAIGICNKISEMIQGLATPVDLKLKLIPILQHMHHDAILASSARQLLQQLVTSYPSTKMVIVSLHTFTLLAASSLVDTPKQIQLLLQYLKNDPRKAVKRLAIQDLKLLASKTPHTWNRENIQALCECALQIPYDSLKLGMLSVLSTLSGTIAIKHYFSMAPGNVSSSPRSSDLVKLAQECCYHNNRGIAAHGVRVLTNITVSCQDKDLLALEQDAVFGLESLLVLCSQDDSPGAQATLKIALNCMVKLAKGRPHLSQSVVETLLTQLHGAQDAARILMCHCLAAIAMQLPVLGDGMLGDLTELYKVIGRSATDKQQELLVSLATVIFVASQKALSAEIKAVIKQQLESVSNGWTVYRIARQASRMGNHDMARELYQSLLTQVASEHFYFWLNSLKEFSHAEQCLTGLQEENYSSALSCIAESLKFYHKGIASLTAASTPLNPLSFQCEFVKLRIDLLQAFSQLICTCNSLKTSPPPAIATTIAMTLGNDLQRCGRISNQMKHSMEEFRSLASRYGDLYQASFDADSATLRNVELQQQSCLLISHAIEALILDPESASFQEYGSTAAAHADSEYERRMMSVYNHVLEEVESLNRKYTPVSYMASGICFIDRVFSLSLLALSPSPRNPAEPIAVQNNQQLALKVEGVVQHGSKPGLFRKIQSVCLNVSSTLQSKSGQDYKIPIDNMTNEMEQRVEPHNDYFSTQFLLNFAILGTHNITVESSVKDANGIVWKTGPRTTIFVKSLEDPYSQQIRLQQQQAQQPLQQQQQRNAYTRF</sequence>
<dbReference type="InterPro" id="IPR033060">
    <property type="entry name" value="INTS7"/>
</dbReference>
<evidence type="ECO:0000256" key="1">
    <source>
        <dbReference type="ARBA" id="ARBA00004123"/>
    </source>
</evidence>
<evidence type="ECO:0000259" key="7">
    <source>
        <dbReference type="Pfam" id="PF22965"/>
    </source>
</evidence>
<reference evidence="10" key="1">
    <citation type="submission" date="2016-12" db="EMBL/GenBank/DDBJ databases">
        <title>Mouse lemur reference genome and diversity panel.</title>
        <authorList>
            <person name="Harris R."/>
            <person name="Larsen P."/>
            <person name="Liu Y."/>
            <person name="Hughes D.S."/>
            <person name="Murali S."/>
            <person name="Raveendran M."/>
            <person name="Korchina V."/>
            <person name="Wang M."/>
            <person name="Jhangiani S."/>
            <person name="Bandaranaike D."/>
            <person name="Bellair M."/>
            <person name="Blankenburg K."/>
            <person name="Chao H."/>
            <person name="Dahdouli M."/>
            <person name="Dinh H."/>
            <person name="Doddapaneni H."/>
            <person name="English A."/>
            <person name="Firestine M."/>
            <person name="Gnanaolivu R."/>
            <person name="Gross S."/>
            <person name="Hernandez B."/>
            <person name="Javaid M."/>
            <person name="Jayaseelan J."/>
            <person name="Jones J."/>
            <person name="Khan Z."/>
            <person name="Kovar C."/>
            <person name="Kurapati P."/>
            <person name="Le B."/>
            <person name="Lee S."/>
            <person name="Li M."/>
            <person name="Mathew T."/>
            <person name="Narasimhan A."/>
            <person name="Ngo D."/>
            <person name="Nguyen L."/>
            <person name="Okwuonu G."/>
            <person name="Ongeri F."/>
            <person name="Osuji N."/>
            <person name="Pu L.-L."/>
            <person name="Puazo M."/>
            <person name="Quiroz J."/>
            <person name="Raj R."/>
            <person name="Rajbhandari K."/>
            <person name="Reid J.G."/>
            <person name="Santibanez J."/>
            <person name="Sexton D."/>
            <person name="Skinner E."/>
            <person name="Vee V."/>
            <person name="Weissenberger G."/>
            <person name="Wu Y."/>
            <person name="Xin Y."/>
            <person name="Han Y."/>
            <person name="Campbell C."/>
            <person name="Brown A."/>
            <person name="Sullivan B."/>
            <person name="Shelton J."/>
            <person name="Brown S."/>
            <person name="Dudchenko O."/>
            <person name="Machol I."/>
            <person name="Durand N."/>
            <person name="Shamim M."/>
            <person name="Lieberman A."/>
            <person name="Muzny D.M."/>
            <person name="Richards S."/>
            <person name="Yoder A."/>
            <person name="Worley K.C."/>
            <person name="Rogers J."/>
            <person name="Gibbs R.A."/>
        </authorList>
    </citation>
    <scope>NUCLEOTIDE SEQUENCE [LARGE SCALE GENOMIC DNA]</scope>
</reference>
<dbReference type="EMBL" id="ABDC03029986">
    <property type="status" value="NOT_ANNOTATED_CDS"/>
    <property type="molecule type" value="Genomic_DNA"/>
</dbReference>
<accession>A0A8C5XEJ6</accession>
<dbReference type="GO" id="GO:0032039">
    <property type="term" value="C:integrator complex"/>
    <property type="evidence" value="ECO:0007669"/>
    <property type="project" value="InterPro"/>
</dbReference>
<dbReference type="InterPro" id="IPR054519">
    <property type="entry name" value="INTS7_C"/>
</dbReference>
<dbReference type="Pfam" id="PF24436">
    <property type="entry name" value="INTS7_N"/>
    <property type="match status" value="1"/>
</dbReference>
<dbReference type="InterPro" id="IPR056517">
    <property type="entry name" value="INTS7_HB"/>
</dbReference>
<feature type="domain" description="Integrator complex subunit 7 C-terminal" evidence="7">
    <location>
        <begin position="788"/>
        <end position="900"/>
    </location>
</feature>
<feature type="domain" description="Integrator complex subunit 7 N-terminal" evidence="8">
    <location>
        <begin position="26"/>
        <end position="537"/>
    </location>
</feature>
<dbReference type="GO" id="GO:0005737">
    <property type="term" value="C:cytoplasm"/>
    <property type="evidence" value="ECO:0007669"/>
    <property type="project" value="UniProtKB-SubCell"/>
</dbReference>
<evidence type="ECO:0000256" key="2">
    <source>
        <dbReference type="ARBA" id="ARBA00004496"/>
    </source>
</evidence>
<gene>
    <name evidence="10" type="primary">INTS7</name>
</gene>
<organism evidence="10 11">
    <name type="scientific">Microcebus murinus</name>
    <name type="common">Gray mouse lemur</name>
    <name type="synonym">Lemur murinus</name>
    <dbReference type="NCBI Taxonomy" id="30608"/>
    <lineage>
        <taxon>Eukaryota</taxon>
        <taxon>Metazoa</taxon>
        <taxon>Chordata</taxon>
        <taxon>Craniata</taxon>
        <taxon>Vertebrata</taxon>
        <taxon>Euteleostomi</taxon>
        <taxon>Mammalia</taxon>
        <taxon>Eutheria</taxon>
        <taxon>Euarchontoglires</taxon>
        <taxon>Primates</taxon>
        <taxon>Strepsirrhini</taxon>
        <taxon>Lemuriformes</taxon>
        <taxon>Cheirogaleidae</taxon>
        <taxon>Microcebus</taxon>
    </lineage>
</organism>
<keyword evidence="6" id="KW-0539">Nucleus</keyword>
<dbReference type="EMBL" id="ABDC03029987">
    <property type="status" value="NOT_ANNOTATED_CDS"/>
    <property type="molecule type" value="Genomic_DNA"/>
</dbReference>
<evidence type="ECO:0000256" key="4">
    <source>
        <dbReference type="ARBA" id="ARBA00015336"/>
    </source>
</evidence>
<dbReference type="InterPro" id="IPR056516">
    <property type="entry name" value="INTS7_N"/>
</dbReference>
<reference evidence="10" key="2">
    <citation type="submission" date="2025-08" db="UniProtKB">
        <authorList>
            <consortium name="Ensembl"/>
        </authorList>
    </citation>
    <scope>IDENTIFICATION</scope>
</reference>
<evidence type="ECO:0000259" key="8">
    <source>
        <dbReference type="Pfam" id="PF24436"/>
    </source>
</evidence>
<keyword evidence="5" id="KW-0963">Cytoplasm</keyword>
<dbReference type="GeneTree" id="ENSGT00390000011724"/>
<dbReference type="PANTHER" id="PTHR13322">
    <property type="entry name" value="C1ORF73 PROTEIN"/>
    <property type="match status" value="1"/>
</dbReference>
<comment type="subcellular location">
    <subcellularLocation>
        <location evidence="2">Cytoplasm</location>
    </subcellularLocation>
    <subcellularLocation>
        <location evidence="1">Nucleus</location>
    </subcellularLocation>
</comment>
<feature type="domain" description="Integrator complex subunit 7 helical bundle" evidence="9">
    <location>
        <begin position="539"/>
        <end position="719"/>
    </location>
</feature>
<evidence type="ECO:0000256" key="6">
    <source>
        <dbReference type="ARBA" id="ARBA00023242"/>
    </source>
</evidence>
<comment type="similarity">
    <text evidence="3">Belongs to the Integrator subunit 7 family.</text>
</comment>
<dbReference type="InterPro" id="IPR016024">
    <property type="entry name" value="ARM-type_fold"/>
</dbReference>
<dbReference type="AlphaFoldDB" id="A0A8C5XEJ6"/>
<dbReference type="SUPFAM" id="SSF48371">
    <property type="entry name" value="ARM repeat"/>
    <property type="match status" value="1"/>
</dbReference>
<evidence type="ECO:0000313" key="11">
    <source>
        <dbReference type="Proteomes" id="UP000694394"/>
    </source>
</evidence>
<dbReference type="Proteomes" id="UP000694394">
    <property type="component" value="Chromosome 27"/>
</dbReference>
<evidence type="ECO:0000256" key="3">
    <source>
        <dbReference type="ARBA" id="ARBA00008565"/>
    </source>
</evidence>
<dbReference type="GO" id="GO:0034472">
    <property type="term" value="P:snRNA 3'-end processing"/>
    <property type="evidence" value="ECO:0007669"/>
    <property type="project" value="TreeGrafter"/>
</dbReference>
<evidence type="ECO:0000256" key="5">
    <source>
        <dbReference type="ARBA" id="ARBA00022490"/>
    </source>
</evidence>
<name>A0A8C5XEJ6_MICMU</name>
<dbReference type="Pfam" id="PF22965">
    <property type="entry name" value="INTS7_C"/>
    <property type="match status" value="1"/>
</dbReference>
<protein>
    <recommendedName>
        <fullName evidence="4">Integrator complex subunit 7</fullName>
    </recommendedName>
</protein>
<proteinExistence type="inferred from homology"/>
<keyword evidence="11" id="KW-1185">Reference proteome</keyword>
<evidence type="ECO:0000259" key="9">
    <source>
        <dbReference type="Pfam" id="PF24437"/>
    </source>
</evidence>
<evidence type="ECO:0000313" key="10">
    <source>
        <dbReference type="Ensembl" id="ENSMICP00000014041.2"/>
    </source>
</evidence>
<reference evidence="10" key="3">
    <citation type="submission" date="2025-09" db="UniProtKB">
        <authorList>
            <consortium name="Ensembl"/>
        </authorList>
    </citation>
    <scope>IDENTIFICATION</scope>
</reference>